<proteinExistence type="predicted"/>
<accession>A0A6L2P761</accession>
<feature type="region of interest" description="Disordered" evidence="1">
    <location>
        <begin position="1427"/>
        <end position="1462"/>
    </location>
</feature>
<feature type="compositionally biased region" description="Polar residues" evidence="1">
    <location>
        <begin position="368"/>
        <end position="383"/>
    </location>
</feature>
<protein>
    <submittedName>
        <fullName evidence="2">Ribonuclease H-like domain-containing protein</fullName>
    </submittedName>
</protein>
<feature type="compositionally biased region" description="Low complexity" evidence="1">
    <location>
        <begin position="595"/>
        <end position="621"/>
    </location>
</feature>
<organism evidence="2">
    <name type="scientific">Tanacetum cinerariifolium</name>
    <name type="common">Dalmatian daisy</name>
    <name type="synonym">Chrysanthemum cinerariifolium</name>
    <dbReference type="NCBI Taxonomy" id="118510"/>
    <lineage>
        <taxon>Eukaryota</taxon>
        <taxon>Viridiplantae</taxon>
        <taxon>Streptophyta</taxon>
        <taxon>Embryophyta</taxon>
        <taxon>Tracheophyta</taxon>
        <taxon>Spermatophyta</taxon>
        <taxon>Magnoliopsida</taxon>
        <taxon>eudicotyledons</taxon>
        <taxon>Gunneridae</taxon>
        <taxon>Pentapetalae</taxon>
        <taxon>asterids</taxon>
        <taxon>campanulids</taxon>
        <taxon>Asterales</taxon>
        <taxon>Asteraceae</taxon>
        <taxon>Asteroideae</taxon>
        <taxon>Anthemideae</taxon>
        <taxon>Anthemidinae</taxon>
        <taxon>Tanacetum</taxon>
    </lineage>
</organism>
<feature type="compositionally biased region" description="Acidic residues" evidence="1">
    <location>
        <begin position="423"/>
        <end position="434"/>
    </location>
</feature>
<feature type="region of interest" description="Disordered" evidence="1">
    <location>
        <begin position="556"/>
        <end position="632"/>
    </location>
</feature>
<evidence type="ECO:0000313" key="2">
    <source>
        <dbReference type="EMBL" id="GEU94271.1"/>
    </source>
</evidence>
<feature type="compositionally biased region" description="Basic residues" evidence="1">
    <location>
        <begin position="578"/>
        <end position="587"/>
    </location>
</feature>
<dbReference type="EMBL" id="BKCJ010011036">
    <property type="protein sequence ID" value="GEU94271.1"/>
    <property type="molecule type" value="Genomic_DNA"/>
</dbReference>
<sequence>MNPQETQQVATRDEKWVPFTKRVKISSTNVRLETTMPQKEETFQVVQGTDSYEFLLVNKKCVINADVFRKILGICPRVEGVNFTDVPDDDAILAFLIELGYKGPLYKHTNIENVNYPLLIWEDLAFQIDHRKEKRSRRKNMPFPRFTKVMINHFLKQHTSLSNLKYQHYHTMKDDGIVSRLKFVIIGKDYQEYRLPIPETMQTEAIKESEFYQMFIKYSTGQILLKKSISKGYQGKKTTYIHVANVDVSEESNPKPPKRKTASRRVLKKKVTITANDNIIPDDPDVALELGKSISKTEAKKDEAVRQVHATHARIVTTSFPEPTRRRKSRKVTSDHPKRLKGVQSLTPKEQEPTDTMKALKESRNTSRRQPSTGGLNKGTVTITGVPDESTVVSAMSNEGTESEYSEEDLLNDEGDDHISDTQDADDEDAETEYDELKKHTADLNQKYSLQQIPELLKNQTLIVDLEQESEKSPSEILKIKKEQAEKQKMPKLTMKSTDKAALKEFDQKSALYQTMHANKSFNRIPANHRLYHALMEALIEDENAMDKGAADTIKDHKRKHDDNEDNDNEDPPARLNQGKKTKRKKTKESESSKKPSTTKEIPKGKSPSKGSKTGKSASAKEPVEEPTTKVVIDDAGEDVVVLDQHEQPWFNQMVSATKDPLTFNDLMVTLIDFSKENIYYFNNEDKSSLGEGRRLWNRSQLNKFSKHNVYSSKKILTVKSVSVKKLHGYGHLEEIVVKRADRQLYKFKEGDFVDLHLNHIEDMLLLIVQHNLFHLTDSDIVDFIVALRMFTRSLTFPEIKFKELYTPSHKPPGVIYEDLTKQKRIMPADELYKFSDEVLKKVRDELHHIIRYFSLEYNKEIPRRKWTAIDKKRSELMVELIDKQMRKRRIIRNLERLVGAWELEMDYKKLWFEHLFRFGKSTSLVLVKCMDSKKNAKLDDDIKSQDKDSHFNTTTDDYHFNTGCGILLVEHLGLSRAVTKPIVLKATSTDALTTNMAAVVLLQFTPPSEDEVLVIRKRPSSTKRLPHAHIQRREITKACDQPVGVISNLRRCLTKTGSSIPVTPNSLPTPFEQHLHTTTIVRHHDMIDGTIVPFWKSSDETLFGKRSDIVGIKSLHEVTAVKVHVNAAKINLVLLKNANAPPITQVVEGVETTIVTATAKEKAQRRLELKARSTLLIGIPNEHLLKFNFIKDAKSLLQAVEKRFGGNAATKKTQRNLLKQDGFKVADGYANNESKKILKEHWKEVSMNGSAELQEVKIPSTRRSMSVETPASTALVSCDGLGGYDWSDQAKDSPTNFALMAYFSISSNSEVSTNSNCSTSCLENTKILKEQNEQLLKDLRTSKINVITYKTGLESIEARLLVYKKNESVYEEDIKLLRKLLDCQIIDKCKTGLGYNDVPPSYTGNFLPHRPNLSGLQEFMNESIVSEPTAKKPAVETSEAKAGENKPKEVRKNFGPPLIED</sequence>
<comment type="caution">
    <text evidence="2">The sequence shown here is derived from an EMBL/GenBank/DDBJ whole genome shotgun (WGS) entry which is preliminary data.</text>
</comment>
<feature type="compositionally biased region" description="Polar residues" evidence="1">
    <location>
        <begin position="391"/>
        <end position="400"/>
    </location>
</feature>
<feature type="compositionally biased region" description="Acidic residues" evidence="1">
    <location>
        <begin position="401"/>
        <end position="416"/>
    </location>
</feature>
<feature type="region of interest" description="Disordered" evidence="1">
    <location>
        <begin position="311"/>
        <end position="434"/>
    </location>
</feature>
<reference evidence="2" key="1">
    <citation type="journal article" date="2019" name="Sci. Rep.">
        <title>Draft genome of Tanacetum cinerariifolium, the natural source of mosquito coil.</title>
        <authorList>
            <person name="Yamashiro T."/>
            <person name="Shiraishi A."/>
            <person name="Satake H."/>
            <person name="Nakayama K."/>
        </authorList>
    </citation>
    <scope>NUCLEOTIDE SEQUENCE</scope>
</reference>
<feature type="compositionally biased region" description="Basic and acidic residues" evidence="1">
    <location>
        <begin position="1430"/>
        <end position="1453"/>
    </location>
</feature>
<evidence type="ECO:0000256" key="1">
    <source>
        <dbReference type="SAM" id="MobiDB-lite"/>
    </source>
</evidence>
<gene>
    <name evidence="2" type="ORF">Tci_066249</name>
</gene>
<name>A0A6L2P761_TANCI</name>